<accession>A0AAV7EK32</accession>
<dbReference type="EMBL" id="JAINDJ010000004">
    <property type="protein sequence ID" value="KAG9449198.1"/>
    <property type="molecule type" value="Genomic_DNA"/>
</dbReference>
<feature type="region of interest" description="Disordered" evidence="1">
    <location>
        <begin position="43"/>
        <end position="64"/>
    </location>
</feature>
<gene>
    <name evidence="2" type="ORF">H6P81_009163</name>
</gene>
<organism evidence="2 3">
    <name type="scientific">Aristolochia fimbriata</name>
    <name type="common">White veined hardy Dutchman's pipe vine</name>
    <dbReference type="NCBI Taxonomy" id="158543"/>
    <lineage>
        <taxon>Eukaryota</taxon>
        <taxon>Viridiplantae</taxon>
        <taxon>Streptophyta</taxon>
        <taxon>Embryophyta</taxon>
        <taxon>Tracheophyta</taxon>
        <taxon>Spermatophyta</taxon>
        <taxon>Magnoliopsida</taxon>
        <taxon>Magnoliidae</taxon>
        <taxon>Piperales</taxon>
        <taxon>Aristolochiaceae</taxon>
        <taxon>Aristolochia</taxon>
    </lineage>
</organism>
<feature type="compositionally biased region" description="Basic and acidic residues" evidence="1">
    <location>
        <begin position="54"/>
        <end position="64"/>
    </location>
</feature>
<dbReference type="AlphaFoldDB" id="A0AAV7EK32"/>
<sequence>MEAVRQGKKEMDEMKSNKGEEAASGGLFDSALKILLRDAITNKGVRSPRGGRGGGKEETTTEKADDVLAFSRSVNAVDSILE</sequence>
<feature type="compositionally biased region" description="Basic and acidic residues" evidence="1">
    <location>
        <begin position="1"/>
        <end position="21"/>
    </location>
</feature>
<evidence type="ECO:0000313" key="3">
    <source>
        <dbReference type="Proteomes" id="UP000825729"/>
    </source>
</evidence>
<proteinExistence type="predicted"/>
<name>A0AAV7EK32_ARIFI</name>
<dbReference type="Proteomes" id="UP000825729">
    <property type="component" value="Unassembled WGS sequence"/>
</dbReference>
<evidence type="ECO:0000256" key="1">
    <source>
        <dbReference type="SAM" id="MobiDB-lite"/>
    </source>
</evidence>
<reference evidence="2 3" key="1">
    <citation type="submission" date="2021-07" db="EMBL/GenBank/DDBJ databases">
        <title>The Aristolochia fimbriata genome: insights into angiosperm evolution, floral development and chemical biosynthesis.</title>
        <authorList>
            <person name="Jiao Y."/>
        </authorList>
    </citation>
    <scope>NUCLEOTIDE SEQUENCE [LARGE SCALE GENOMIC DNA]</scope>
    <source>
        <strain evidence="2">IBCAS-2021</strain>
        <tissue evidence="2">Leaf</tissue>
    </source>
</reference>
<protein>
    <submittedName>
        <fullName evidence="2">Uncharacterized protein</fullName>
    </submittedName>
</protein>
<comment type="caution">
    <text evidence="2">The sequence shown here is derived from an EMBL/GenBank/DDBJ whole genome shotgun (WGS) entry which is preliminary data.</text>
</comment>
<feature type="region of interest" description="Disordered" evidence="1">
    <location>
        <begin position="1"/>
        <end position="23"/>
    </location>
</feature>
<evidence type="ECO:0000313" key="2">
    <source>
        <dbReference type="EMBL" id="KAG9449198.1"/>
    </source>
</evidence>
<keyword evidence="3" id="KW-1185">Reference proteome</keyword>